<keyword evidence="12" id="KW-1185">Reference proteome</keyword>
<dbReference type="PROSITE" id="PS01182">
    <property type="entry name" value="GLYCOSYL_HYDROL_F35"/>
    <property type="match status" value="1"/>
</dbReference>
<reference evidence="11" key="1">
    <citation type="submission" date="2023-03" db="EMBL/GenBank/DDBJ databases">
        <title>Lomoglobus Profundus gen. nov., sp. nov., a novel member of the phylum Verrucomicrobia, isolated from deep-marine sediment of South China Sea.</title>
        <authorList>
            <person name="Ahmad T."/>
            <person name="Ishaq S.E."/>
            <person name="Wang F."/>
        </authorList>
    </citation>
    <scope>NUCLEOTIDE SEQUENCE</scope>
    <source>
        <strain evidence="11">LMO-M01</strain>
    </source>
</reference>
<evidence type="ECO:0000256" key="2">
    <source>
        <dbReference type="ARBA" id="ARBA00022801"/>
    </source>
</evidence>
<dbReference type="KEGG" id="slom:PXH66_18025"/>
<dbReference type="InterPro" id="IPR008979">
    <property type="entry name" value="Galactose-bd-like_sf"/>
</dbReference>
<keyword evidence="7" id="KW-0732">Signal</keyword>
<dbReference type="InterPro" id="IPR026283">
    <property type="entry name" value="B-gal_1-like"/>
</dbReference>
<dbReference type="InterPro" id="IPR048913">
    <property type="entry name" value="BetaGal_gal-bd"/>
</dbReference>
<dbReference type="Gene3D" id="3.20.20.80">
    <property type="entry name" value="Glycosidases"/>
    <property type="match status" value="1"/>
</dbReference>
<evidence type="ECO:0000259" key="9">
    <source>
        <dbReference type="Pfam" id="PF21317"/>
    </source>
</evidence>
<dbReference type="InterPro" id="IPR019801">
    <property type="entry name" value="Glyco_hydro_35_CS"/>
</dbReference>
<name>A0AAE9ZW26_9BACT</name>
<evidence type="ECO:0000313" key="12">
    <source>
        <dbReference type="Proteomes" id="UP001218638"/>
    </source>
</evidence>
<dbReference type="Gene3D" id="2.60.120.260">
    <property type="entry name" value="Galactose-binding domain-like"/>
    <property type="match status" value="2"/>
</dbReference>
<evidence type="ECO:0000256" key="1">
    <source>
        <dbReference type="ARBA" id="ARBA00009809"/>
    </source>
</evidence>
<sequence>MTFRSLLTLSVCALFPAFALAAAPVPDGQPHALELRDDNFMLDGEPILIAAGEMHFGRVLPEDWEDRIKQAKAMGLNTMSFYLFWNLCEPQEGEFVFEGMTDVRRMLELCQANGMWAILRPGPYCCAEVEYGGIPWWTARYPDVKIRTDDPTYVAWSKRYIERVYQEVEDMQVTRGGPLLMVQMENEYGMVARGNNDYLKSLHGIFLDAGYEVPLFTCDPFFSAERDFGINLPGVLRGRNGLDNQRALDMTKGVIGSDPAFASELYTAWFSGWGQELATRHASIEHIVAKTGFLLDHHVSFCYYVFHGGTTFGFFNGANEFLPVQTSYDYNAPVDEAGRVTEKYHALRHLLAERLDLDLPPVPADPPVTTVPEFRLERSAALLDVLPEKPTLEAAHPATMEELGQDYGFVLYRKHFPRGIRGELELRDARDYTSVMINGREVAQSFVGYGLDTNRIMLDESGPVTLDLLVYNLGRISVITAQHSQHRARKGLDGGAWLNGDELTEWQMFSLPLPHGSTVTQAGAEHIGPTFYRGRFETAAEGGTFLDLRAWSFGVAWVNGHNLGRFWERGAQRSLFVPRHWLRDDGNEIVVLELGAAPTDPVVRGGTDIVTTEPVPFPVRLDRRNLAPPESAPES</sequence>
<comment type="similarity">
    <text evidence="1 6">Belongs to the glycosyl hydrolase 35 family.</text>
</comment>
<comment type="catalytic activity">
    <reaction evidence="5">
        <text>Hydrolysis of terminal non-reducing beta-D-galactose residues in beta-D-galactosides.</text>
        <dbReference type="EC" id="3.2.1.23"/>
    </reaction>
</comment>
<dbReference type="SUPFAM" id="SSF49785">
    <property type="entry name" value="Galactose-binding domain-like"/>
    <property type="match status" value="1"/>
</dbReference>
<keyword evidence="2 5" id="KW-0378">Hydrolase</keyword>
<dbReference type="Pfam" id="PF01301">
    <property type="entry name" value="Glyco_hydro_35"/>
    <property type="match status" value="1"/>
</dbReference>
<dbReference type="AlphaFoldDB" id="A0AAE9ZW26"/>
<keyword evidence="3 5" id="KW-0326">Glycosidase</keyword>
<evidence type="ECO:0000256" key="6">
    <source>
        <dbReference type="RuleBase" id="RU003679"/>
    </source>
</evidence>
<evidence type="ECO:0000259" key="10">
    <source>
        <dbReference type="Pfam" id="PF21467"/>
    </source>
</evidence>
<dbReference type="GO" id="GO:0005975">
    <property type="term" value="P:carbohydrate metabolic process"/>
    <property type="evidence" value="ECO:0007669"/>
    <property type="project" value="InterPro"/>
</dbReference>
<dbReference type="InterPro" id="IPR048912">
    <property type="entry name" value="BetaGal1-like_ABD1"/>
</dbReference>
<accession>A0AAE9ZW26</accession>
<dbReference type="RefSeq" id="WP_330931097.1">
    <property type="nucleotide sequence ID" value="NZ_CP119075.1"/>
</dbReference>
<feature type="domain" description="Beta-galactosidase galactose-binding" evidence="10">
    <location>
        <begin position="529"/>
        <end position="587"/>
    </location>
</feature>
<dbReference type="Pfam" id="PF21467">
    <property type="entry name" value="BetaGal_gal-bd"/>
    <property type="match status" value="1"/>
</dbReference>
<dbReference type="EC" id="3.2.1.23" evidence="5"/>
<gene>
    <name evidence="11" type="ORF">PXH66_18025</name>
</gene>
<feature type="chain" id="PRO_5042284883" description="Beta-galactosidase" evidence="7">
    <location>
        <begin position="22"/>
        <end position="635"/>
    </location>
</feature>
<dbReference type="Pfam" id="PF21317">
    <property type="entry name" value="BetaGal_ABD_1"/>
    <property type="match status" value="1"/>
</dbReference>
<evidence type="ECO:0000256" key="5">
    <source>
        <dbReference type="RuleBase" id="RU000675"/>
    </source>
</evidence>
<dbReference type="InterPro" id="IPR001944">
    <property type="entry name" value="Glycoside_Hdrlase_35"/>
</dbReference>
<evidence type="ECO:0000256" key="3">
    <source>
        <dbReference type="ARBA" id="ARBA00023295"/>
    </source>
</evidence>
<dbReference type="SUPFAM" id="SSF51445">
    <property type="entry name" value="(Trans)glycosidases"/>
    <property type="match status" value="1"/>
</dbReference>
<evidence type="ECO:0000313" key="11">
    <source>
        <dbReference type="EMBL" id="WED64239.1"/>
    </source>
</evidence>
<feature type="active site" description="Nucleophile" evidence="4">
    <location>
        <position position="264"/>
    </location>
</feature>
<feature type="domain" description="Glycoside hydrolase 35 catalytic" evidence="8">
    <location>
        <begin position="39"/>
        <end position="352"/>
    </location>
</feature>
<evidence type="ECO:0000256" key="4">
    <source>
        <dbReference type="PIRSR" id="PIRSR006336-1"/>
    </source>
</evidence>
<evidence type="ECO:0000256" key="7">
    <source>
        <dbReference type="SAM" id="SignalP"/>
    </source>
</evidence>
<dbReference type="Proteomes" id="UP001218638">
    <property type="component" value="Chromosome"/>
</dbReference>
<feature type="signal peptide" evidence="7">
    <location>
        <begin position="1"/>
        <end position="21"/>
    </location>
</feature>
<feature type="domain" description="Beta-galactosidase 1-like first all-beta" evidence="9">
    <location>
        <begin position="397"/>
        <end position="511"/>
    </location>
</feature>
<protein>
    <recommendedName>
        <fullName evidence="5">Beta-galactosidase</fullName>
        <ecNumber evidence="5">3.2.1.23</ecNumber>
    </recommendedName>
</protein>
<dbReference type="PANTHER" id="PTHR23421">
    <property type="entry name" value="BETA-GALACTOSIDASE RELATED"/>
    <property type="match status" value="1"/>
</dbReference>
<dbReference type="GO" id="GO:0004565">
    <property type="term" value="F:beta-galactosidase activity"/>
    <property type="evidence" value="ECO:0007669"/>
    <property type="project" value="UniProtKB-EC"/>
</dbReference>
<dbReference type="EMBL" id="CP119075">
    <property type="protein sequence ID" value="WED64239.1"/>
    <property type="molecule type" value="Genomic_DNA"/>
</dbReference>
<proteinExistence type="inferred from homology"/>
<dbReference type="PIRSF" id="PIRSF006336">
    <property type="entry name" value="B-gal"/>
    <property type="match status" value="1"/>
</dbReference>
<dbReference type="InterPro" id="IPR031330">
    <property type="entry name" value="Gly_Hdrlase_35_cat"/>
</dbReference>
<evidence type="ECO:0000259" key="8">
    <source>
        <dbReference type="Pfam" id="PF01301"/>
    </source>
</evidence>
<organism evidence="11 12">
    <name type="scientific">Synoicihabitans lomoniglobus</name>
    <dbReference type="NCBI Taxonomy" id="2909285"/>
    <lineage>
        <taxon>Bacteria</taxon>
        <taxon>Pseudomonadati</taxon>
        <taxon>Verrucomicrobiota</taxon>
        <taxon>Opitutia</taxon>
        <taxon>Opitutales</taxon>
        <taxon>Opitutaceae</taxon>
        <taxon>Synoicihabitans</taxon>
    </lineage>
</organism>
<feature type="active site" description="Proton donor" evidence="4">
    <location>
        <position position="187"/>
    </location>
</feature>
<dbReference type="PRINTS" id="PR00742">
    <property type="entry name" value="GLHYDRLASE35"/>
</dbReference>
<dbReference type="InterPro" id="IPR017853">
    <property type="entry name" value="GH"/>
</dbReference>